<comment type="caution">
    <text evidence="2">The sequence shown here is derived from an EMBL/GenBank/DDBJ whole genome shotgun (WGS) entry which is preliminary data.</text>
</comment>
<name>A0A3N6LXA0_9EURY</name>
<protein>
    <submittedName>
        <fullName evidence="2">Uncharacterized protein</fullName>
    </submittedName>
</protein>
<organism evidence="2 3">
    <name type="scientific">Natrarchaeobius halalkaliphilus</name>
    <dbReference type="NCBI Taxonomy" id="1679091"/>
    <lineage>
        <taxon>Archaea</taxon>
        <taxon>Methanobacteriati</taxon>
        <taxon>Methanobacteriota</taxon>
        <taxon>Stenosarchaea group</taxon>
        <taxon>Halobacteria</taxon>
        <taxon>Halobacteriales</taxon>
        <taxon>Natrialbaceae</taxon>
        <taxon>Natrarchaeobius</taxon>
    </lineage>
</organism>
<feature type="region of interest" description="Disordered" evidence="1">
    <location>
        <begin position="1"/>
        <end position="21"/>
    </location>
</feature>
<keyword evidence="3" id="KW-1185">Reference proteome</keyword>
<accession>A0A3N6LXA0</accession>
<gene>
    <name evidence="2" type="ORF">EA462_16010</name>
</gene>
<dbReference type="AlphaFoldDB" id="A0A3N6LXA0"/>
<evidence type="ECO:0000313" key="3">
    <source>
        <dbReference type="Proteomes" id="UP000273828"/>
    </source>
</evidence>
<reference evidence="2 3" key="1">
    <citation type="submission" date="2018-10" db="EMBL/GenBank/DDBJ databases">
        <title>Natrarchaeobius chitinivorans gen. nov., sp. nov., and Natrarchaeobius haloalkaliphilus sp. nov., alkaliphilic, chitin-utilizing haloarchaea from hypersaline alkaline lakes.</title>
        <authorList>
            <person name="Sorokin D.Y."/>
            <person name="Elcheninov A.G."/>
            <person name="Kostrikina N.A."/>
            <person name="Bale N.J."/>
            <person name="Sinninghe Damste J.S."/>
            <person name="Khijniak T.V."/>
            <person name="Kublanov I.V."/>
            <person name="Toshchakov S.V."/>
        </authorList>
    </citation>
    <scope>NUCLEOTIDE SEQUENCE [LARGE SCALE GENOMIC DNA]</scope>
    <source>
        <strain evidence="2 3">AArcht-Sl</strain>
    </source>
</reference>
<proteinExistence type="predicted"/>
<sequence>MIVQFRRLSEQRAPDTSPVLGRTSRVVQIDGERLRARTRTPARAAPMKQSMETLELWHFR</sequence>
<evidence type="ECO:0000256" key="1">
    <source>
        <dbReference type="SAM" id="MobiDB-lite"/>
    </source>
</evidence>
<evidence type="ECO:0000313" key="2">
    <source>
        <dbReference type="EMBL" id="RQG86651.1"/>
    </source>
</evidence>
<dbReference type="EMBL" id="REFY01000007">
    <property type="protein sequence ID" value="RQG86651.1"/>
    <property type="molecule type" value="Genomic_DNA"/>
</dbReference>
<dbReference type="Proteomes" id="UP000273828">
    <property type="component" value="Unassembled WGS sequence"/>
</dbReference>